<evidence type="ECO:0000313" key="1">
    <source>
        <dbReference type="EMBL" id="TVP40506.1"/>
    </source>
</evidence>
<dbReference type="AlphaFoldDB" id="A0A557SV86"/>
<dbReference type="RefSeq" id="WP_144730679.1">
    <property type="nucleotide sequence ID" value="NZ_ML675583.1"/>
</dbReference>
<organism evidence="1 2">
    <name type="scientific">Candidatus Nitrosocosmicus arcticus</name>
    <dbReference type="NCBI Taxonomy" id="2035267"/>
    <lineage>
        <taxon>Archaea</taxon>
        <taxon>Nitrososphaerota</taxon>
        <taxon>Nitrososphaeria</taxon>
        <taxon>Nitrososphaerales</taxon>
        <taxon>Nitrososphaeraceae</taxon>
        <taxon>Candidatus Nitrosocosmicus</taxon>
    </lineage>
</organism>
<keyword evidence="2" id="KW-1185">Reference proteome</keyword>
<dbReference type="Proteomes" id="UP000315289">
    <property type="component" value="Unassembled WGS sequence"/>
</dbReference>
<comment type="caution">
    <text evidence="1">The sequence shown here is derived from an EMBL/GenBank/DDBJ whole genome shotgun (WGS) entry which is preliminary data.</text>
</comment>
<evidence type="ECO:0000313" key="2">
    <source>
        <dbReference type="Proteomes" id="UP000315289"/>
    </source>
</evidence>
<gene>
    <name evidence="1" type="ORF">NARC_70084</name>
</gene>
<name>A0A557SV86_9ARCH</name>
<sequence>MNNLGKLSVVMIAIFVAGNSIYPVSQLVNAQLDILETPTNPNNTSTTTTTATPKAVDTDKSAKIKEALANIFEIYQALAEKGDVDSLLKLNTIERILLELLR</sequence>
<dbReference type="EMBL" id="VOAH01000007">
    <property type="protein sequence ID" value="TVP40506.1"/>
    <property type="molecule type" value="Genomic_DNA"/>
</dbReference>
<reference evidence="1 2" key="1">
    <citation type="journal article" date="2019" name="Front. Microbiol.">
        <title>Ammonia Oxidation by the Arctic Terrestrial Thaumarchaeote Candidatus Nitrosocosmicus arcticus Is Stimulated by Increasing Temperatures.</title>
        <authorList>
            <person name="Alves R.J.E."/>
            <person name="Kerou M."/>
            <person name="Zappe A."/>
            <person name="Bittner R."/>
            <person name="Abby S.S."/>
            <person name="Schmidt H.A."/>
            <person name="Pfeifer K."/>
            <person name="Schleper C."/>
        </authorList>
    </citation>
    <scope>NUCLEOTIDE SEQUENCE [LARGE SCALE GENOMIC DNA]</scope>
    <source>
        <strain evidence="1 2">Kfb</strain>
    </source>
</reference>
<dbReference type="OrthoDB" id="11665at2157"/>
<protein>
    <submittedName>
        <fullName evidence="1">Uncharacterized protein</fullName>
    </submittedName>
</protein>
<proteinExistence type="predicted"/>
<accession>A0A557SV86</accession>